<comment type="caution">
    <text evidence="2">The sequence shown here is derived from an EMBL/GenBank/DDBJ whole genome shotgun (WGS) entry which is preliminary data.</text>
</comment>
<gene>
    <name evidence="2" type="ORF">Vafri_20094</name>
</gene>
<reference evidence="2" key="1">
    <citation type="journal article" date="2021" name="Proc. Natl. Acad. Sci. U.S.A.">
        <title>Three genomes in the algal genus Volvox reveal the fate of a haploid sex-determining region after a transition to homothallism.</title>
        <authorList>
            <person name="Yamamoto K."/>
            <person name="Hamaji T."/>
            <person name="Kawai-Toyooka H."/>
            <person name="Matsuzaki R."/>
            <person name="Takahashi F."/>
            <person name="Nishimura Y."/>
            <person name="Kawachi M."/>
            <person name="Noguchi H."/>
            <person name="Minakuchi Y."/>
            <person name="Umen J.G."/>
            <person name="Toyoda A."/>
            <person name="Nozaki H."/>
        </authorList>
    </citation>
    <scope>NUCLEOTIDE SEQUENCE</scope>
    <source>
        <strain evidence="2">NIES-3780</strain>
    </source>
</reference>
<evidence type="ECO:0000313" key="3">
    <source>
        <dbReference type="Proteomes" id="UP000747399"/>
    </source>
</evidence>
<proteinExistence type="predicted"/>
<evidence type="ECO:0000256" key="1">
    <source>
        <dbReference type="SAM" id="MobiDB-lite"/>
    </source>
</evidence>
<sequence>MSGSLANLTSANDLTLLRGAISELRVTLERTAAGEQRIEVTGPLRAWVQPSRGSKDCLALDERQEVPWVQLPCAMAAAAYICEINVTAAGGGSSGTSSSPAASLEPGAGGSPSAAEDEDAEGFYFDPSSPRTTTTTAPMAAGATATSKEPAVVGNRRDAYG</sequence>
<protein>
    <submittedName>
        <fullName evidence="2">Uncharacterized protein</fullName>
    </submittedName>
</protein>
<organism evidence="2 3">
    <name type="scientific">Volvox africanus</name>
    <dbReference type="NCBI Taxonomy" id="51714"/>
    <lineage>
        <taxon>Eukaryota</taxon>
        <taxon>Viridiplantae</taxon>
        <taxon>Chlorophyta</taxon>
        <taxon>core chlorophytes</taxon>
        <taxon>Chlorophyceae</taxon>
        <taxon>CS clade</taxon>
        <taxon>Chlamydomonadales</taxon>
        <taxon>Volvocaceae</taxon>
        <taxon>Volvox</taxon>
    </lineage>
</organism>
<feature type="non-terminal residue" evidence="2">
    <location>
        <position position="1"/>
    </location>
</feature>
<feature type="region of interest" description="Disordered" evidence="1">
    <location>
        <begin position="90"/>
        <end position="161"/>
    </location>
</feature>
<dbReference type="EMBL" id="BNCO01000087">
    <property type="protein sequence ID" value="GIL66606.1"/>
    <property type="molecule type" value="Genomic_DNA"/>
</dbReference>
<accession>A0A8J4BQ82</accession>
<feature type="compositionally biased region" description="Low complexity" evidence="1">
    <location>
        <begin position="132"/>
        <end position="146"/>
    </location>
</feature>
<keyword evidence="3" id="KW-1185">Reference proteome</keyword>
<evidence type="ECO:0000313" key="2">
    <source>
        <dbReference type="EMBL" id="GIL66606.1"/>
    </source>
</evidence>
<name>A0A8J4BQ82_9CHLO</name>
<dbReference type="AlphaFoldDB" id="A0A8J4BQ82"/>
<dbReference type="Proteomes" id="UP000747399">
    <property type="component" value="Unassembled WGS sequence"/>
</dbReference>